<organism evidence="1 2">
    <name type="scientific">Erwinia mallotivora</name>
    <dbReference type="NCBI Taxonomy" id="69222"/>
    <lineage>
        <taxon>Bacteria</taxon>
        <taxon>Pseudomonadati</taxon>
        <taxon>Pseudomonadota</taxon>
        <taxon>Gammaproteobacteria</taxon>
        <taxon>Enterobacterales</taxon>
        <taxon>Erwiniaceae</taxon>
        <taxon>Erwinia</taxon>
    </lineage>
</organism>
<dbReference type="RefSeq" id="WP_034933044.1">
    <property type="nucleotide sequence ID" value="NZ_JFHN01000012.1"/>
</dbReference>
<protein>
    <submittedName>
        <fullName evidence="1">Uncharacterized protein</fullName>
    </submittedName>
</protein>
<gene>
    <name evidence="1" type="ORF">BG55_00545</name>
</gene>
<dbReference type="AlphaFoldDB" id="A0A014Q2G1"/>
<reference evidence="1 2" key="1">
    <citation type="submission" date="2014-02" db="EMBL/GenBank/DDBJ databases">
        <title>Draft genome of Erwinia mallotivora strain BT-MARDI, a papaya dieback pathogen.</title>
        <authorList>
            <person name="Redzuan R."/>
            <person name="Abu Bakar N."/>
            <person name="Badrun R."/>
            <person name="Mohd Raih M.F."/>
            <person name="Rozano L."/>
            <person name="Mat Amin N."/>
        </authorList>
    </citation>
    <scope>NUCLEOTIDE SEQUENCE [LARGE SCALE GENOMIC DNA]</scope>
    <source>
        <strain evidence="1 2">BT-MARDI</strain>
    </source>
</reference>
<accession>A0A014Q2G1</accession>
<keyword evidence="2" id="KW-1185">Reference proteome</keyword>
<dbReference type="EMBL" id="JFHN01000012">
    <property type="protein sequence ID" value="EXU77327.1"/>
    <property type="molecule type" value="Genomic_DNA"/>
</dbReference>
<name>A0A014Q2G1_9GAMM</name>
<sequence length="80" mass="9267">MDGCFRWFSTILAGRRNDGLALLGIKMHLETFNRKQQQQTKVKQRFCKSKDAEAVKIPESWGLSELQRSFIDSMSDNKSK</sequence>
<proteinExistence type="predicted"/>
<evidence type="ECO:0000313" key="1">
    <source>
        <dbReference type="EMBL" id="EXU77327.1"/>
    </source>
</evidence>
<dbReference type="Proteomes" id="UP000019918">
    <property type="component" value="Unassembled WGS sequence"/>
</dbReference>
<dbReference type="PATRIC" id="fig|69222.5.peg.126"/>
<comment type="caution">
    <text evidence="1">The sequence shown here is derived from an EMBL/GenBank/DDBJ whole genome shotgun (WGS) entry which is preliminary data.</text>
</comment>
<evidence type="ECO:0000313" key="2">
    <source>
        <dbReference type="Proteomes" id="UP000019918"/>
    </source>
</evidence>